<proteinExistence type="predicted"/>
<protein>
    <submittedName>
        <fullName evidence="1">Uncharacterized protein</fullName>
    </submittedName>
</protein>
<dbReference type="EMBL" id="BMMK01000029">
    <property type="protein sequence ID" value="GGM72638.1"/>
    <property type="molecule type" value="Genomic_DNA"/>
</dbReference>
<dbReference type="AlphaFoldDB" id="A0A8J3CC79"/>
<dbReference type="RefSeq" id="WP_189060781.1">
    <property type="nucleotide sequence ID" value="NZ_BMMK01000029.1"/>
</dbReference>
<evidence type="ECO:0000313" key="1">
    <source>
        <dbReference type="EMBL" id="GGM72638.1"/>
    </source>
</evidence>
<accession>A0A8J3CC79</accession>
<gene>
    <name evidence="1" type="ORF">GCM10012275_49070</name>
</gene>
<reference evidence="1" key="1">
    <citation type="journal article" date="2014" name="Int. J. Syst. Evol. Microbiol.">
        <title>Complete genome sequence of Corynebacterium casei LMG S-19264T (=DSM 44701T), isolated from a smear-ripened cheese.</title>
        <authorList>
            <consortium name="US DOE Joint Genome Institute (JGI-PGF)"/>
            <person name="Walter F."/>
            <person name="Albersmeier A."/>
            <person name="Kalinowski J."/>
            <person name="Ruckert C."/>
        </authorList>
    </citation>
    <scope>NUCLEOTIDE SEQUENCE</scope>
    <source>
        <strain evidence="1">CGMCC 4.5737</strain>
    </source>
</reference>
<comment type="caution">
    <text evidence="1">The sequence shown here is derived from an EMBL/GenBank/DDBJ whole genome shotgun (WGS) entry which is preliminary data.</text>
</comment>
<evidence type="ECO:0000313" key="2">
    <source>
        <dbReference type="Proteomes" id="UP000637578"/>
    </source>
</evidence>
<keyword evidence="2" id="KW-1185">Reference proteome</keyword>
<organism evidence="1 2">
    <name type="scientific">Longimycelium tulufanense</name>
    <dbReference type="NCBI Taxonomy" id="907463"/>
    <lineage>
        <taxon>Bacteria</taxon>
        <taxon>Bacillati</taxon>
        <taxon>Actinomycetota</taxon>
        <taxon>Actinomycetes</taxon>
        <taxon>Pseudonocardiales</taxon>
        <taxon>Pseudonocardiaceae</taxon>
        <taxon>Longimycelium</taxon>
    </lineage>
</organism>
<dbReference type="Proteomes" id="UP000637578">
    <property type="component" value="Unassembled WGS sequence"/>
</dbReference>
<reference evidence="1" key="2">
    <citation type="submission" date="2020-09" db="EMBL/GenBank/DDBJ databases">
        <authorList>
            <person name="Sun Q."/>
            <person name="Zhou Y."/>
        </authorList>
    </citation>
    <scope>NUCLEOTIDE SEQUENCE</scope>
    <source>
        <strain evidence="1">CGMCC 4.5737</strain>
    </source>
</reference>
<name>A0A8J3CC79_9PSEU</name>
<sequence length="89" mass="10226">MQVQVVNEHARQRYGAFVGALDVATESLQASAKVIARMRESKQQVPGNWRACTPDELRQMLNKAFRELEKLKSHAKLYEAELVSRAWRV</sequence>